<evidence type="ECO:0000256" key="1">
    <source>
        <dbReference type="SAM" id="Phobius"/>
    </source>
</evidence>
<dbReference type="PROSITE" id="PS51257">
    <property type="entry name" value="PROKAR_LIPOPROTEIN"/>
    <property type="match status" value="1"/>
</dbReference>
<evidence type="ECO:0000313" key="3">
    <source>
        <dbReference type="Proteomes" id="UP000006527"/>
    </source>
</evidence>
<dbReference type="GeneID" id="10328775"/>
<organism evidence="2 3">
    <name type="scientific">Synechococcus phage S-SSM7</name>
    <dbReference type="NCBI Taxonomy" id="445686"/>
    <lineage>
        <taxon>Viruses</taxon>
        <taxon>Duplodnaviria</taxon>
        <taxon>Heunggongvirae</taxon>
        <taxon>Uroviricota</taxon>
        <taxon>Caudoviricetes</taxon>
        <taxon>Pantevenvirales</taxon>
        <taxon>Kyanoviridae</taxon>
        <taxon>Lipsvirus</taxon>
        <taxon>Lipsvirus ssm7</taxon>
    </lineage>
</organism>
<keyword evidence="1" id="KW-1133">Transmembrane helix</keyword>
<dbReference type="KEGG" id="vg:10328775"/>
<gene>
    <name evidence="2" type="ORF">SSSM7_207</name>
</gene>
<reference evidence="2 3" key="1">
    <citation type="journal article" date="2010" name="Environ. Microbiol.">
        <title>Genomic analysis of oceanic cyanobacterial myoviruses compared with T4-like myoviruses from diverse hosts and environments.</title>
        <authorList>
            <person name="Sullivan M.B."/>
            <person name="Huang K.H."/>
            <person name="Ignacio-Espinoza J.C."/>
            <person name="Berlin A.M."/>
            <person name="Kelly L."/>
            <person name="Weigele P.R."/>
            <person name="DeFrancesco A.S."/>
            <person name="Kern S.E."/>
            <person name="Thompson L.R."/>
            <person name="Young S."/>
            <person name="Yandava C."/>
            <person name="Fu R."/>
            <person name="Krastins B."/>
            <person name="Chase M."/>
            <person name="Sarracino D."/>
            <person name="Osburne M.S."/>
            <person name="Henn M.R."/>
            <person name="Chisholm S.W."/>
        </authorList>
    </citation>
    <scope>NUCLEOTIDE SEQUENCE [LARGE SCALE GENOMIC DNA]</scope>
    <source>
        <strain evidence="2">8109-3</strain>
    </source>
</reference>
<name>E3SLC4_9CAUD</name>
<dbReference type="OrthoDB" id="37221at10239"/>
<keyword evidence="3" id="KW-1185">Reference proteome</keyword>
<keyword evidence="1" id="KW-0812">Transmembrane</keyword>
<dbReference type="Proteomes" id="UP000006527">
    <property type="component" value="Segment"/>
</dbReference>
<dbReference type="EMBL" id="GU071098">
    <property type="protein sequence ID" value="ADO98272.1"/>
    <property type="molecule type" value="Genomic_DNA"/>
</dbReference>
<feature type="transmembrane region" description="Helical" evidence="1">
    <location>
        <begin position="12"/>
        <end position="35"/>
    </location>
</feature>
<proteinExistence type="predicted"/>
<feature type="transmembrane region" description="Helical" evidence="1">
    <location>
        <begin position="47"/>
        <end position="64"/>
    </location>
</feature>
<protein>
    <submittedName>
        <fullName evidence="2">Uncharacterized protein</fullName>
    </submittedName>
</protein>
<evidence type="ECO:0000313" key="2">
    <source>
        <dbReference type="EMBL" id="ADO98272.1"/>
    </source>
</evidence>
<accession>E3SLC4</accession>
<dbReference type="RefSeq" id="YP_004324259.1">
    <property type="nucleotide sequence ID" value="NC_015287.1"/>
</dbReference>
<keyword evidence="1" id="KW-0472">Membrane</keyword>
<sequence>MQGDSKSQVINLIRIVILFQLGIVGATIIGCFLPGAKPCDADVKQHIANMMTVITTSTFALYAAEK</sequence>